<organism evidence="2 3">
    <name type="scientific">Limnobacter litoralis</name>
    <dbReference type="NCBI Taxonomy" id="481366"/>
    <lineage>
        <taxon>Bacteria</taxon>
        <taxon>Pseudomonadati</taxon>
        <taxon>Pseudomonadota</taxon>
        <taxon>Betaproteobacteria</taxon>
        <taxon>Burkholderiales</taxon>
        <taxon>Burkholderiaceae</taxon>
        <taxon>Limnobacter</taxon>
    </lineage>
</organism>
<protein>
    <submittedName>
        <fullName evidence="2">Uncharacterized protein</fullName>
    </submittedName>
</protein>
<comment type="caution">
    <text evidence="2">The sequence shown here is derived from an EMBL/GenBank/DDBJ whole genome shotgun (WGS) entry which is preliminary data.</text>
</comment>
<dbReference type="EMBL" id="BSOJ01000032">
    <property type="protein sequence ID" value="GLR27599.1"/>
    <property type="molecule type" value="Genomic_DNA"/>
</dbReference>
<feature type="transmembrane region" description="Helical" evidence="1">
    <location>
        <begin position="6"/>
        <end position="23"/>
    </location>
</feature>
<accession>A0ABQ5YTX8</accession>
<dbReference type="Proteomes" id="UP001156664">
    <property type="component" value="Unassembled WGS sequence"/>
</dbReference>
<keyword evidence="1" id="KW-0472">Membrane</keyword>
<keyword evidence="1" id="KW-1133">Transmembrane helix</keyword>
<gene>
    <name evidence="2" type="ORF">GCM10007875_26900</name>
</gene>
<evidence type="ECO:0000256" key="1">
    <source>
        <dbReference type="SAM" id="Phobius"/>
    </source>
</evidence>
<dbReference type="RefSeq" id="WP_284282431.1">
    <property type="nucleotide sequence ID" value="NZ_BSOJ01000032.1"/>
</dbReference>
<name>A0ABQ5YTX8_9BURK</name>
<keyword evidence="1" id="KW-0812">Transmembrane</keyword>
<keyword evidence="3" id="KW-1185">Reference proteome</keyword>
<sequence length="174" mass="19654">MTEVLIGLTLAYVFVVLLLLIVLIRGNLKWMIKALLVVLAMGMNWYTYQTWQGVQGWPSPVAMPTHFLLHYAVIDEPNQKKGTKGHLYVWASEISKAKPSEQPRAYELPYSTDLHAKLESAMRKIGNGQLQMGRITGGETKNRLNVRDYTRIGDKSAGLDLEFSNLPDPQLPEK</sequence>
<proteinExistence type="predicted"/>
<evidence type="ECO:0000313" key="3">
    <source>
        <dbReference type="Proteomes" id="UP001156664"/>
    </source>
</evidence>
<reference evidence="3" key="1">
    <citation type="journal article" date="2019" name="Int. J. Syst. Evol. Microbiol.">
        <title>The Global Catalogue of Microorganisms (GCM) 10K type strain sequencing project: providing services to taxonomists for standard genome sequencing and annotation.</title>
        <authorList>
            <consortium name="The Broad Institute Genomics Platform"/>
            <consortium name="The Broad Institute Genome Sequencing Center for Infectious Disease"/>
            <person name="Wu L."/>
            <person name="Ma J."/>
        </authorList>
    </citation>
    <scope>NUCLEOTIDE SEQUENCE [LARGE SCALE GENOMIC DNA]</scope>
    <source>
        <strain evidence="3">NBRC 105857</strain>
    </source>
</reference>
<evidence type="ECO:0000313" key="2">
    <source>
        <dbReference type="EMBL" id="GLR27599.1"/>
    </source>
</evidence>